<dbReference type="Gene3D" id="3.40.50.12780">
    <property type="entry name" value="N-terminal domain of ligase-like"/>
    <property type="match status" value="2"/>
</dbReference>
<keyword evidence="6" id="KW-1185">Reference proteome</keyword>
<dbReference type="Pfam" id="PF00550">
    <property type="entry name" value="PP-binding"/>
    <property type="match status" value="3"/>
</dbReference>
<dbReference type="SMART" id="SM00823">
    <property type="entry name" value="PKS_PP"/>
    <property type="match status" value="3"/>
</dbReference>
<dbReference type="InterPro" id="IPR000873">
    <property type="entry name" value="AMP-dep_synth/lig_dom"/>
</dbReference>
<proteinExistence type="predicted"/>
<feature type="domain" description="Carrier" evidence="4">
    <location>
        <begin position="2688"/>
        <end position="2761"/>
    </location>
</feature>
<name>A0A162NDQ9_COLIC</name>
<feature type="domain" description="Carrier" evidence="4">
    <location>
        <begin position="1125"/>
        <end position="1201"/>
    </location>
</feature>
<dbReference type="InterPro" id="IPR001242">
    <property type="entry name" value="Condensation_dom"/>
</dbReference>
<dbReference type="InterPro" id="IPR045851">
    <property type="entry name" value="AMP-bd_C_sf"/>
</dbReference>
<dbReference type="PROSITE" id="PS00455">
    <property type="entry name" value="AMP_BINDING"/>
    <property type="match status" value="1"/>
</dbReference>
<dbReference type="InterPro" id="IPR009081">
    <property type="entry name" value="PP-bd_ACP"/>
</dbReference>
<organism evidence="5 6">
    <name type="scientific">Colletotrichum incanum</name>
    <name type="common">Soybean anthracnose fungus</name>
    <dbReference type="NCBI Taxonomy" id="1573173"/>
    <lineage>
        <taxon>Eukaryota</taxon>
        <taxon>Fungi</taxon>
        <taxon>Dikarya</taxon>
        <taxon>Ascomycota</taxon>
        <taxon>Pezizomycotina</taxon>
        <taxon>Sordariomycetes</taxon>
        <taxon>Hypocreomycetidae</taxon>
        <taxon>Glomerellales</taxon>
        <taxon>Glomerellaceae</taxon>
        <taxon>Colletotrichum</taxon>
        <taxon>Colletotrichum spaethianum species complex</taxon>
    </lineage>
</organism>
<evidence type="ECO:0000313" key="5">
    <source>
        <dbReference type="EMBL" id="KZL85841.1"/>
    </source>
</evidence>
<dbReference type="PANTHER" id="PTHR45527:SF12">
    <property type="entry name" value="NONRIBOSOMAL PEPTIDE SYNTHETASE IVOA"/>
    <property type="match status" value="1"/>
</dbReference>
<dbReference type="FunFam" id="3.30.559.10:FF:000016">
    <property type="entry name" value="Nonribosomal peptide synthase Pes1"/>
    <property type="match status" value="1"/>
</dbReference>
<evidence type="ECO:0000256" key="3">
    <source>
        <dbReference type="ARBA" id="ARBA00022598"/>
    </source>
</evidence>
<dbReference type="Gene3D" id="3.30.300.30">
    <property type="match status" value="2"/>
</dbReference>
<dbReference type="InterPro" id="IPR042099">
    <property type="entry name" value="ANL_N_sf"/>
</dbReference>
<dbReference type="PANTHER" id="PTHR45527">
    <property type="entry name" value="NONRIBOSOMAL PEPTIDE SYNTHETASE"/>
    <property type="match status" value="1"/>
</dbReference>
<gene>
    <name evidence="5" type="ORF">CI238_05803</name>
</gene>
<dbReference type="InterPro" id="IPR023213">
    <property type="entry name" value="CAT-like_dom_sf"/>
</dbReference>
<dbReference type="Pfam" id="PF00668">
    <property type="entry name" value="Condensation"/>
    <property type="match status" value="4"/>
</dbReference>
<dbReference type="Gene3D" id="3.30.559.10">
    <property type="entry name" value="Chloramphenicol acetyltransferase-like domain"/>
    <property type="match status" value="4"/>
</dbReference>
<dbReference type="CDD" id="cd05918">
    <property type="entry name" value="A_NRPS_SidN3_like"/>
    <property type="match status" value="2"/>
</dbReference>
<dbReference type="InterPro" id="IPR010071">
    <property type="entry name" value="AA_adenyl_dom"/>
</dbReference>
<protein>
    <submittedName>
        <fullName evidence="5">Nonribosomal peptide</fullName>
    </submittedName>
</protein>
<dbReference type="GO" id="GO:0044550">
    <property type="term" value="P:secondary metabolite biosynthetic process"/>
    <property type="evidence" value="ECO:0007669"/>
    <property type="project" value="TreeGrafter"/>
</dbReference>
<dbReference type="InterPro" id="IPR020845">
    <property type="entry name" value="AMP-binding_CS"/>
</dbReference>
<reference evidence="5 6" key="1">
    <citation type="submission" date="2015-06" db="EMBL/GenBank/DDBJ databases">
        <title>Survival trade-offs in plant roots during colonization by closely related pathogenic and mutualistic fungi.</title>
        <authorList>
            <person name="Hacquard S."/>
            <person name="Kracher B."/>
            <person name="Hiruma K."/>
            <person name="Weinman A."/>
            <person name="Muench P."/>
            <person name="Garrido Oter R."/>
            <person name="Ver Loren van Themaat E."/>
            <person name="Dallerey J.-F."/>
            <person name="Damm U."/>
            <person name="Henrissat B."/>
            <person name="Lespinet O."/>
            <person name="Thon M."/>
            <person name="Kemen E."/>
            <person name="McHardy A.C."/>
            <person name="Schulze-Lefert P."/>
            <person name="O'Connell R.J."/>
        </authorList>
    </citation>
    <scope>NUCLEOTIDE SEQUENCE [LARGE SCALE GENOMIC DNA]</scope>
    <source>
        <strain evidence="5 6">MAFF 238704</strain>
    </source>
</reference>
<evidence type="ECO:0000313" key="6">
    <source>
        <dbReference type="Proteomes" id="UP000076584"/>
    </source>
</evidence>
<keyword evidence="3" id="KW-0436">Ligase</keyword>
<keyword evidence="1" id="KW-0596">Phosphopantetheine</keyword>
<evidence type="ECO:0000259" key="4">
    <source>
        <dbReference type="PROSITE" id="PS50075"/>
    </source>
</evidence>
<accession>A0A162NDQ9</accession>
<dbReference type="STRING" id="1573173.A0A162NDQ9"/>
<dbReference type="Proteomes" id="UP000076584">
    <property type="component" value="Unassembled WGS sequence"/>
</dbReference>
<comment type="caution">
    <text evidence="5">The sequence shown here is derived from an EMBL/GenBank/DDBJ whole genome shotgun (WGS) entry which is preliminary data.</text>
</comment>
<dbReference type="GO" id="GO:0031177">
    <property type="term" value="F:phosphopantetheine binding"/>
    <property type="evidence" value="ECO:0007669"/>
    <property type="project" value="InterPro"/>
</dbReference>
<dbReference type="InterPro" id="IPR020806">
    <property type="entry name" value="PKS_PP-bd"/>
</dbReference>
<sequence length="3225" mass="359312">MCSGAGVKGNLAVTEILRSLISKVLAVPLESIEDDASFVSLGGDSFKAIHLYRNCVHEGLEIRFQDILHKTLTELASLAESSLASTPDAASAYRREQADDSFPQMPMHYDFSRIYDELKIKHGMRAEDVENIYPCSPMQESMYIGQNLGSKRLYRTRGLFEAQSEFNLSHFEAAWNDVVRRHEALRTIYVETSDPSSERLLDAVVLKTRVCKVAVLQVDDVADVKRRFTAGDLEGEFCDKSDSQPSITIYRNTQETEPTQMLFQVDLNHLTVDGSSLLIIIDELVQRLQGSHSTEPAPGYGNYIDYLRNQADEDGALDFWIEYLDGAEPCYFPAMNDNNPGSGGSFEVIEMPLDTSLNDLRTFCRNFNTTISNALQAVWALVLHTYTGDPDVCFGYLSSGRSLPVSGVSEIVGPMMNLLACRVVGIDNKSLSDLLGCLKDDFVNALPHQCFSIGKAQRILGTNETKLFNTIMTSYYSPPPISNNGGSDFFRLIASHNASDFDLVLKVVYSDLDIRVRLAYSTATLSPAMAKNVSYTFSSILRRLADMADPSTSVNQATMISPWDMQQVKTWHKQNMPFETLSIPVHQLIDNQCRLQPDAPAVYAWDGELTYRELSDAAMAVAHYIVGLGIGPGAYVALCFEKSKWYSVALLGVLKSGNPFVPIDISNPAARRKEILHQLEISTESGLVICSRDQVASLKSSARHLLVLDDDMLAVIASMDGTQPFPKVSLTDPAYAIFTSGSTGTPKGVVIQHGAYAHAAQAHSAGIHINATSRVLQFASYGFDTSMEDHLTTFIVGACLCVASEEDRLSLPDLSSFASKSRVNWAHLTPSFAELLTPTLIPTMKTMVVGGEPMTAKTIQNWASSQKTKLIQVYGPSECCVTSTISPVMAPNSDPTNIGSAVPGCKTWVVSTNNRNLLQAVGAVGELLVEGPILAKGYLNSPAQTDNSFVRGHDWAPDKRLYKTGDLVRYDSHGQLHFVGRKDGQVKLRGQRIEMGEIERQLAIDPRVQNCLTLVPRSGPCANRLTAVVMLRERFTEVTNGISALDSSIELLGIPWFDHIGCMRDYLLDRLPPYMNPEFWIILKSIPRNSSGKLDRRKVTKYLESLTPEEFADILPQMEENTAERPGTEAEIIMRHIWGEVLNVPEEEIYWNSSFYYLGGDSISAMTISSMSRQSGLDVSATDILRHRSIERLVRASTKLTPHGFTQTTAVDDSVTTTNPFSLSPIQQLHFQASPDGDNLDQQTMVVRVTEKVDQQELLKALQFLLQAHPMLRARFECHNGEWMQRVPTGSVKIESSNCRVRFHNRDELEYIIECVSEAKTSIHLAKGPLVAVDIFETTNKTLMSITIHHLVVDAVSWRIIFRQLETFLVTGKPVSPERSSFQSWSFAQEKFASELELQDVLPPRGHLVDTDLGFWGMNGKTNHFGDTVCYAITLDTGITQLLSSTQATSGIGALEVLVFSTIESFSGIFGRNPFLFTEGHGRELFSSNIDPSDTVGWFTTFSPIVVQHHEDGLRKVHEFLANTPLKGLSYFASRFLSKAGTEAFRDRHFPMEITLNYLGAFQQFEKEDSLFKRCDDVLDAKLSELKRQQRAGSSRHSLISMLAVTKDDQLCIQVEWHKRMKHQPQLADWLLQLEQSLKQTISNLEGKSSAPRISLSKTLPSSVCLGRTQFNNALEIATSRFRLLPCDIEAIYPCSPIQDSLMMSQLKSPNRLYNQRFLFKLSGQEPLDPDRLLLAWKNVVTSQPILRTVFLEDDFGNFLQVVLRSVDPSVEVLSLEDEGDPAKLWKQQSYSTGLKPLGGNILHKLRIYITDNGSAYCLLDKNHLISDGMTSRLLIRNFLAEYNGCSTQKFVAYSNYIDYIQQQDIKNTLQYWTQYLDGATSCYFPRLLQRLPSTNYITDFIRISAVISDKTFLSAACRDLDLTLPVVFQAAWAVVLSVYLNSDDVVFGVLGHGRDIPIVGASEILGPMATIVPMRVRLDSCSSISEILRSVHDDSIEHTSRQVVSLARITHAAERNGDSIFNTLFNFQKATTTSESGNIKSELQFAHDTSEYDIAVCVTEEQDRLRITIESPPHFMSKTQAQRLLMVYEATVHTISSSPKILVRKLSLATQLDQSQLQKWNSTTLEPNKQCVHDMIAETTRRQPLRPAICSWDGDLSYADLDSLSTKLATRLQALGAGPEVIVVLCFEKSLWAVVAMLAVAKSGAAFVHIDPQGAPNRTASVIKQTKSCLGLTSAAQYHKLTSLIKTVVIVNKAAIEKLSSPASGDATTISADPSNTLYVIFTSGTTGIPKGVVIQHKSFCSAVASNRSWLQLKPESRVLQFTNYCFDASLEEIFTVLVAGGCICIPSETERMSHIPGFVARKQVNWAAFTPSFLRTLNPDDLQSVEFITVHAEPMGQDLVARWAGNFHLRPSYGPTECSVTSTVGAPFSVDTDATNIGWPVGCWGWVVHPENHNILVPIGAVGELLLDGPIVGGGYLNDEAKTAAAFINPPTWAAAFNSSTMNDCPRKLYKTGDLVRYAEDGSLLIQRRKDYSQVKIRGQRVELSEIQHHLNNLSEIIRHSMVLIPESGALKGRLVAVASLAVTSSYIEMNSRNQGITIIAKSDLDATVSQNIATMMDEVISLLRKELPQYMVPETWLLVRSLPVQLSLKLDRQSVANWVNNIDERTQQAALDLYHAGSTREKQGSHIEEIVRKIWGEVLDIQPSRIGLDQSFFRLGGDSIYAIRVMRLCKEAGFRITTQDVLGNPTVRQLASVACTAADAPCSIPTPPRSPDSYSSLPPFARLILSTEENIETVTPCSPFQQRMYHAFLEKPQSPYLFNSLVSISSIDGKRGFEVDTLQKAWQQTVDRHAMLRSAFILDSSSNQPFRKVFKKHHVDIAFQPVDSETDAIVQSRNHLDAIRSKLFKDNSPPLSVRIFVMNEGHTLVHFIMGHILIDHVSLAHVFHDFLAFHRGLVQSPAVFPSNFQHYLQHIDRTHDILESNQYWVNKLQGAKPCMVHSETIVNNNSNPHSMGAVDFTLEMTGELRGFLRETGVTLSNLLQFTWAMLLHFHTTHMSVCFGHLVSDRDIDLPYADEIVGPMLSIMVAQASYSDATVVLDALRAFQEDGIQHLRHKIFDLTAVERRLGYDIGLFNTLFNFRKVKYSNNHPTANFRSIWKQDPHEQILVLAFNEAESQLDATLTYYESHFSEIAVKTLSEAYCRMLKMICSGQHRTVGSIKSILRS</sequence>
<keyword evidence="2" id="KW-0597">Phosphoprotein</keyword>
<dbReference type="SUPFAM" id="SSF56801">
    <property type="entry name" value="Acetyl-CoA synthetase-like"/>
    <property type="match status" value="2"/>
</dbReference>
<dbReference type="GO" id="GO:0043041">
    <property type="term" value="P:amino acid activation for nonribosomal peptide biosynthetic process"/>
    <property type="evidence" value="ECO:0007669"/>
    <property type="project" value="TreeGrafter"/>
</dbReference>
<dbReference type="Gene3D" id="3.30.559.30">
    <property type="entry name" value="Nonribosomal peptide synthetase, condensation domain"/>
    <property type="match status" value="4"/>
</dbReference>
<dbReference type="GO" id="GO:0016874">
    <property type="term" value="F:ligase activity"/>
    <property type="evidence" value="ECO:0007669"/>
    <property type="project" value="UniProtKB-KW"/>
</dbReference>
<feature type="domain" description="Carrier" evidence="4">
    <location>
        <begin position="11"/>
        <end position="86"/>
    </location>
</feature>
<dbReference type="EMBL" id="LFIW01000566">
    <property type="protein sequence ID" value="KZL85841.1"/>
    <property type="molecule type" value="Genomic_DNA"/>
</dbReference>
<dbReference type="CDD" id="cd19542">
    <property type="entry name" value="CT_NRPS-like"/>
    <property type="match status" value="2"/>
</dbReference>
<dbReference type="SUPFAM" id="SSF52777">
    <property type="entry name" value="CoA-dependent acyltransferases"/>
    <property type="match status" value="8"/>
</dbReference>
<dbReference type="FunFam" id="3.40.50.12780:FF:000014">
    <property type="entry name" value="Nonribosomal peptide synthetase 1"/>
    <property type="match status" value="1"/>
</dbReference>
<dbReference type="FunFam" id="3.30.300.30:FF:000015">
    <property type="entry name" value="Nonribosomal peptide synthase SidD"/>
    <property type="match status" value="2"/>
</dbReference>
<dbReference type="Gene3D" id="1.10.1200.10">
    <property type="entry name" value="ACP-like"/>
    <property type="match status" value="3"/>
</dbReference>
<dbReference type="GO" id="GO:0005737">
    <property type="term" value="C:cytoplasm"/>
    <property type="evidence" value="ECO:0007669"/>
    <property type="project" value="TreeGrafter"/>
</dbReference>
<dbReference type="PROSITE" id="PS50075">
    <property type="entry name" value="CARRIER"/>
    <property type="match status" value="3"/>
</dbReference>
<dbReference type="NCBIfam" id="TIGR01733">
    <property type="entry name" value="AA-adenyl-dom"/>
    <property type="match status" value="2"/>
</dbReference>
<evidence type="ECO:0000256" key="2">
    <source>
        <dbReference type="ARBA" id="ARBA00022553"/>
    </source>
</evidence>
<evidence type="ECO:0000256" key="1">
    <source>
        <dbReference type="ARBA" id="ARBA00022450"/>
    </source>
</evidence>
<dbReference type="InterPro" id="IPR036736">
    <property type="entry name" value="ACP-like_sf"/>
</dbReference>
<dbReference type="SUPFAM" id="SSF47336">
    <property type="entry name" value="ACP-like"/>
    <property type="match status" value="3"/>
</dbReference>
<dbReference type="Pfam" id="PF00501">
    <property type="entry name" value="AMP-binding"/>
    <property type="match status" value="2"/>
</dbReference>